<feature type="region of interest" description="Disordered" evidence="1">
    <location>
        <begin position="112"/>
        <end position="146"/>
    </location>
</feature>
<accession>A0A6P5JFL4</accession>
<dbReference type="RefSeq" id="XP_020832208.1">
    <property type="nucleotide sequence ID" value="XM_020976549.1"/>
</dbReference>
<dbReference type="GeneID" id="110201073"/>
<evidence type="ECO:0000313" key="4">
    <source>
        <dbReference type="RefSeq" id="XP_020832209.1"/>
    </source>
</evidence>
<evidence type="ECO:0000256" key="1">
    <source>
        <dbReference type="SAM" id="MobiDB-lite"/>
    </source>
</evidence>
<dbReference type="AlphaFoldDB" id="A0A6P5JFL4"/>
<dbReference type="RefSeq" id="XP_020832209.1">
    <property type="nucleotide sequence ID" value="XM_020976550.1"/>
</dbReference>
<dbReference type="Proteomes" id="UP000515140">
    <property type="component" value="Unplaced"/>
</dbReference>
<feature type="compositionally biased region" description="Basic and acidic residues" evidence="1">
    <location>
        <begin position="135"/>
        <end position="146"/>
    </location>
</feature>
<name>A0A6P5JFL4_PHACI</name>
<sequence>MAAMYASVQKRGHTSGPAATCDPAEAQLEGAVYSTVKPRALRGGAGTPTEYTPVAFPSSAALESPACSSPGSGRPLLSPVVALSTVRKASNPSRNCPGPEAYEDVTDIAVPSLGPSGLQPSSALGFNIRIGKPKGPRDPPAEWTRM</sequence>
<feature type="compositionally biased region" description="Low complexity" evidence="1">
    <location>
        <begin position="112"/>
        <end position="125"/>
    </location>
</feature>
<evidence type="ECO:0000313" key="3">
    <source>
        <dbReference type="RefSeq" id="XP_020832208.1"/>
    </source>
</evidence>
<proteinExistence type="predicted"/>
<protein>
    <submittedName>
        <fullName evidence="3 4">Tyrosine-protein phosphatase non-receptor type 18-like</fullName>
    </submittedName>
</protein>
<keyword evidence="2" id="KW-1185">Reference proteome</keyword>
<dbReference type="KEGG" id="pcw:110201073"/>
<gene>
    <name evidence="3 4" type="primary">LOC110201073</name>
</gene>
<reference evidence="3 4" key="1">
    <citation type="submission" date="2025-04" db="UniProtKB">
        <authorList>
            <consortium name="RefSeq"/>
        </authorList>
    </citation>
    <scope>IDENTIFICATION</scope>
    <source>
        <tissue evidence="3 4">Spleen</tissue>
    </source>
</reference>
<feature type="region of interest" description="Disordered" evidence="1">
    <location>
        <begin position="1"/>
        <end position="22"/>
    </location>
</feature>
<organism evidence="2 3">
    <name type="scientific">Phascolarctos cinereus</name>
    <name type="common">Koala</name>
    <dbReference type="NCBI Taxonomy" id="38626"/>
    <lineage>
        <taxon>Eukaryota</taxon>
        <taxon>Metazoa</taxon>
        <taxon>Chordata</taxon>
        <taxon>Craniata</taxon>
        <taxon>Vertebrata</taxon>
        <taxon>Euteleostomi</taxon>
        <taxon>Mammalia</taxon>
        <taxon>Metatheria</taxon>
        <taxon>Diprotodontia</taxon>
        <taxon>Phascolarctidae</taxon>
        <taxon>Phascolarctos</taxon>
    </lineage>
</organism>
<evidence type="ECO:0000313" key="2">
    <source>
        <dbReference type="Proteomes" id="UP000515140"/>
    </source>
</evidence>